<name>A0A9N7TU77_PLEPL</name>
<proteinExistence type="predicted"/>
<feature type="region of interest" description="Disordered" evidence="1">
    <location>
        <begin position="81"/>
        <end position="155"/>
    </location>
</feature>
<accession>A0A9N7TU77</accession>
<sequence>MERSARVDADFSSPQADSLTPCRQITEQAEIERRGKKRRGRGREGKRREERGDKEEIRRGIEQLLSFSLYLPRFVNPISSSFSLRPGPTLTPLCAMDRSPDPHLRTADPSNAPEGTEKTPRLCVSESSGDELWEETLSSSGGHRQMGQENVSLGQTQAEAAILVAAS</sequence>
<dbReference type="AlphaFoldDB" id="A0A9N7TU77"/>
<gene>
    <name evidence="2" type="ORF">PLEPLA_LOCUS6830</name>
</gene>
<evidence type="ECO:0000313" key="3">
    <source>
        <dbReference type="Proteomes" id="UP001153269"/>
    </source>
</evidence>
<dbReference type="EMBL" id="CADEAL010000358">
    <property type="protein sequence ID" value="CAB1419002.1"/>
    <property type="molecule type" value="Genomic_DNA"/>
</dbReference>
<evidence type="ECO:0000313" key="2">
    <source>
        <dbReference type="EMBL" id="CAB1419002.1"/>
    </source>
</evidence>
<feature type="compositionally biased region" description="Polar residues" evidence="1">
    <location>
        <begin position="136"/>
        <end position="155"/>
    </location>
</feature>
<feature type="compositionally biased region" description="Polar residues" evidence="1">
    <location>
        <begin position="12"/>
        <end position="27"/>
    </location>
</feature>
<reference evidence="2" key="1">
    <citation type="submission" date="2020-03" db="EMBL/GenBank/DDBJ databases">
        <authorList>
            <person name="Weist P."/>
        </authorList>
    </citation>
    <scope>NUCLEOTIDE SEQUENCE</scope>
</reference>
<comment type="caution">
    <text evidence="2">The sequence shown here is derived from an EMBL/GenBank/DDBJ whole genome shotgun (WGS) entry which is preliminary data.</text>
</comment>
<protein>
    <submittedName>
        <fullName evidence="2">Uncharacterized protein</fullName>
    </submittedName>
</protein>
<feature type="region of interest" description="Disordered" evidence="1">
    <location>
        <begin position="1"/>
        <end position="57"/>
    </location>
</feature>
<organism evidence="2 3">
    <name type="scientific">Pleuronectes platessa</name>
    <name type="common">European plaice</name>
    <dbReference type="NCBI Taxonomy" id="8262"/>
    <lineage>
        <taxon>Eukaryota</taxon>
        <taxon>Metazoa</taxon>
        <taxon>Chordata</taxon>
        <taxon>Craniata</taxon>
        <taxon>Vertebrata</taxon>
        <taxon>Euteleostomi</taxon>
        <taxon>Actinopterygii</taxon>
        <taxon>Neopterygii</taxon>
        <taxon>Teleostei</taxon>
        <taxon>Neoteleostei</taxon>
        <taxon>Acanthomorphata</taxon>
        <taxon>Carangaria</taxon>
        <taxon>Pleuronectiformes</taxon>
        <taxon>Pleuronectoidei</taxon>
        <taxon>Pleuronectidae</taxon>
        <taxon>Pleuronectes</taxon>
    </lineage>
</organism>
<keyword evidence="3" id="KW-1185">Reference proteome</keyword>
<evidence type="ECO:0000256" key="1">
    <source>
        <dbReference type="SAM" id="MobiDB-lite"/>
    </source>
</evidence>
<dbReference type="Proteomes" id="UP001153269">
    <property type="component" value="Unassembled WGS sequence"/>
</dbReference>
<feature type="compositionally biased region" description="Basic and acidic residues" evidence="1">
    <location>
        <begin position="42"/>
        <end position="57"/>
    </location>
</feature>